<evidence type="ECO:0000259" key="1">
    <source>
        <dbReference type="PROSITE" id="PS50943"/>
    </source>
</evidence>
<protein>
    <submittedName>
        <fullName evidence="2">Transcriptional regulator</fullName>
    </submittedName>
</protein>
<evidence type="ECO:0000313" key="2">
    <source>
        <dbReference type="EMBL" id="OFJ47820.1"/>
    </source>
</evidence>
<gene>
    <name evidence="2" type="ORF">BA896_001200</name>
</gene>
<dbReference type="SMART" id="SM00530">
    <property type="entry name" value="HTH_XRE"/>
    <property type="match status" value="1"/>
</dbReference>
<dbReference type="Gene3D" id="1.10.260.40">
    <property type="entry name" value="lambda repressor-like DNA-binding domains"/>
    <property type="match status" value="1"/>
</dbReference>
<dbReference type="SUPFAM" id="SSF47413">
    <property type="entry name" value="lambda repressor-like DNA-binding domains"/>
    <property type="match status" value="1"/>
</dbReference>
<name>A0A1E8PPN9_9BURK</name>
<dbReference type="Proteomes" id="UP000092634">
    <property type="component" value="Unassembled WGS sequence"/>
</dbReference>
<dbReference type="PROSITE" id="PS50943">
    <property type="entry name" value="HTH_CROC1"/>
    <property type="match status" value="1"/>
</dbReference>
<evidence type="ECO:0000313" key="3">
    <source>
        <dbReference type="Proteomes" id="UP000092634"/>
    </source>
</evidence>
<dbReference type="CDD" id="cd00093">
    <property type="entry name" value="HTH_XRE"/>
    <property type="match status" value="1"/>
</dbReference>
<dbReference type="AlphaFoldDB" id="A0A1E8PPN9"/>
<organism evidence="2 3">
    <name type="scientific">Janthinobacterium lividum</name>
    <dbReference type="NCBI Taxonomy" id="29581"/>
    <lineage>
        <taxon>Bacteria</taxon>
        <taxon>Pseudomonadati</taxon>
        <taxon>Pseudomonadota</taxon>
        <taxon>Betaproteobacteria</taxon>
        <taxon>Burkholderiales</taxon>
        <taxon>Oxalobacteraceae</taxon>
        <taxon>Janthinobacterium</taxon>
    </lineage>
</organism>
<accession>A0A1E8PPN9</accession>
<sequence length="150" mass="16085">MDKNIFGDRLKQERTRLGLTQEAFAAVGGVKKLAQISYEQGKTLPDAGYLVALSGIGVDIGYVMLGVPASDDLTTDENELLIGYRKLDLRGKARVLGVVEGISEPTTAQLAKSGERTSHMVIHGKVGQQIHGDITAPQTINVGRKKKSPT</sequence>
<dbReference type="InterPro" id="IPR001387">
    <property type="entry name" value="Cro/C1-type_HTH"/>
</dbReference>
<comment type="caution">
    <text evidence="2">The sequence shown here is derived from an EMBL/GenBank/DDBJ whole genome shotgun (WGS) entry which is preliminary data.</text>
</comment>
<reference evidence="2 3" key="1">
    <citation type="submission" date="2016-10" db="EMBL/GenBank/DDBJ databases">
        <title>Updated version of Genome Assembly of Janthinobacterium lividum ERGS5:01.</title>
        <authorList>
            <person name="Kumar R."/>
            <person name="Acharya V."/>
            <person name="Singh D."/>
        </authorList>
    </citation>
    <scope>NUCLEOTIDE SEQUENCE [LARGE SCALE GENOMIC DNA]</scope>
    <source>
        <strain evidence="2 3">ERGS5:01</strain>
    </source>
</reference>
<dbReference type="InterPro" id="IPR010982">
    <property type="entry name" value="Lambda_DNA-bd_dom_sf"/>
</dbReference>
<feature type="domain" description="HTH cro/C1-type" evidence="1">
    <location>
        <begin position="10"/>
        <end position="63"/>
    </location>
</feature>
<dbReference type="GO" id="GO:0003677">
    <property type="term" value="F:DNA binding"/>
    <property type="evidence" value="ECO:0007669"/>
    <property type="project" value="InterPro"/>
</dbReference>
<proteinExistence type="predicted"/>
<dbReference type="EMBL" id="MAQB02000001">
    <property type="protein sequence ID" value="OFJ47820.1"/>
    <property type="molecule type" value="Genomic_DNA"/>
</dbReference>